<evidence type="ECO:0000256" key="4">
    <source>
        <dbReference type="ARBA" id="ARBA00022528"/>
    </source>
</evidence>
<dbReference type="EMBL" id="LT622862">
    <property type="protein sequence ID" value="SCW21048.1"/>
    <property type="molecule type" value="Genomic_DNA"/>
</dbReference>
<dbReference type="Pfam" id="PF02683">
    <property type="entry name" value="DsbD_TM"/>
    <property type="match status" value="1"/>
</dbReference>
<evidence type="ECO:0000256" key="5">
    <source>
        <dbReference type="ARBA" id="ARBA00022640"/>
    </source>
</evidence>
<keyword evidence="6 10" id="KW-0812">Transmembrane</keyword>
<evidence type="ECO:0000256" key="3">
    <source>
        <dbReference type="ARBA" id="ARBA00006143"/>
    </source>
</evidence>
<evidence type="ECO:0000259" key="11">
    <source>
        <dbReference type="Pfam" id="PF02683"/>
    </source>
</evidence>
<organism evidence="12">
    <name type="scientific">Helminthora furcellata</name>
    <dbReference type="NCBI Taxonomy" id="1884666"/>
    <lineage>
        <taxon>Eukaryota</taxon>
        <taxon>Rhodophyta</taxon>
        <taxon>Florideophyceae</taxon>
        <taxon>Nemaliophycidae</taxon>
        <taxon>Nemaliales</taxon>
        <taxon>Liagoraceae</taxon>
        <taxon>Helminthora</taxon>
    </lineage>
</organism>
<gene>
    <name evidence="12" type="primary">dsbD</name>
    <name evidence="12" type="ORF">BQ776_11</name>
    <name evidence="13" type="ORF">J0165_11</name>
</gene>
<dbReference type="PANTHER" id="PTHR31272:SF6">
    <property type="entry name" value="CYTOCHROME C-TYPE BIOGENESIS CCDA-LIKE CHLOROPLASTIC PROTEIN"/>
    <property type="match status" value="1"/>
</dbReference>
<dbReference type="GO" id="GO:0016020">
    <property type="term" value="C:membrane"/>
    <property type="evidence" value="ECO:0007669"/>
    <property type="project" value="UniProtKB-SubCell"/>
</dbReference>
<dbReference type="GO" id="GO:0017004">
    <property type="term" value="P:cytochrome complex assembly"/>
    <property type="evidence" value="ECO:0007669"/>
    <property type="project" value="UniProtKB-KW"/>
</dbReference>
<geneLocation type="chloroplast" evidence="12"/>
<evidence type="ECO:0000256" key="10">
    <source>
        <dbReference type="SAM" id="Phobius"/>
    </source>
</evidence>
<dbReference type="PANTHER" id="PTHR31272">
    <property type="entry name" value="CYTOCHROME C-TYPE BIOGENESIS PROTEIN HI_1454-RELATED"/>
    <property type="match status" value="1"/>
</dbReference>
<dbReference type="RefSeq" id="YP_009312794.1">
    <property type="nucleotide sequence ID" value="NC_031654.1"/>
</dbReference>
<comment type="subcellular location">
    <subcellularLocation>
        <location evidence="1">Membrane</location>
        <topology evidence="1">Multi-pass membrane protein</topology>
    </subcellularLocation>
    <subcellularLocation>
        <location evidence="2">Plastid</location>
        <location evidence="2">Chloroplast</location>
    </subcellularLocation>
</comment>
<evidence type="ECO:0000256" key="2">
    <source>
        <dbReference type="ARBA" id="ARBA00004229"/>
    </source>
</evidence>
<protein>
    <submittedName>
        <fullName evidence="12">Thiol:disulfi de interchange protein</fullName>
    </submittedName>
</protein>
<proteinExistence type="inferred from homology"/>
<reference evidence="13" key="3">
    <citation type="submission" date="2016-10" db="EMBL/GenBank/DDBJ databases">
        <authorList>
            <person name="de Groot N.N."/>
        </authorList>
    </citation>
    <scope>NUCLEOTIDE SEQUENCE</scope>
    <source>
        <strain evidence="13">J.0165</strain>
    </source>
</reference>
<sequence>MTINNFTTNLYSIQQFVNILLINQITQISFFSFISAFVGGIFTSISPCVLSSIPIAALYINRKTNKIYNTSILISGLCSSLLGIGVFSILLKPYASIILEKIPFIWPILITSVGMSLLGITATNPFTGNINNKSTQKHKDSTLNTYLLGLGLGITISPCSTPITITLIAWINTTQNYTIGLSLLLIYTIGYILPLLISIVSLNTFGIINKLSQNSSIIMNTLGCMTITVGSYSLCKELFGFL</sequence>
<dbReference type="InterPro" id="IPR051790">
    <property type="entry name" value="Cytochrome_c-biogenesis_DsbD"/>
</dbReference>
<dbReference type="AlphaFoldDB" id="A0A1G4NQW6"/>
<keyword evidence="9 10" id="KW-0472">Membrane</keyword>
<dbReference type="GeneID" id="30001520"/>
<dbReference type="EMBL" id="LT622876">
    <property type="protein sequence ID" value="SCW23908.1"/>
    <property type="molecule type" value="Genomic_DNA"/>
</dbReference>
<feature type="domain" description="Cytochrome C biogenesis protein transmembrane" evidence="11">
    <location>
        <begin position="34"/>
        <end position="203"/>
    </location>
</feature>
<keyword evidence="4 12" id="KW-0150">Chloroplast</keyword>
<dbReference type="GO" id="GO:0009507">
    <property type="term" value="C:chloroplast"/>
    <property type="evidence" value="ECO:0007669"/>
    <property type="project" value="UniProtKB-SubCell"/>
</dbReference>
<evidence type="ECO:0000256" key="9">
    <source>
        <dbReference type="ARBA" id="ARBA00023136"/>
    </source>
</evidence>
<evidence type="ECO:0000256" key="6">
    <source>
        <dbReference type="ARBA" id="ARBA00022692"/>
    </source>
</evidence>
<reference evidence="12" key="2">
    <citation type="submission" date="2016-10" db="EMBL/GenBank/DDBJ databases">
        <title>Chloroplast genomes as a tool to resolve red algal phylogenies: a case study in the Nemaliales.</title>
        <authorList>
            <person name="Costa J.F."/>
            <person name="Lin S.M."/>
            <person name="Macaya E.C."/>
            <person name="Fernandez-Garcia C."/>
            <person name="Verbruggen H."/>
        </authorList>
    </citation>
    <scope>NUCLEOTIDE SEQUENCE</scope>
    <source>
        <strain evidence="12">J.0165</strain>
    </source>
</reference>
<keyword evidence="8 10" id="KW-1133">Transmembrane helix</keyword>
<evidence type="ECO:0000313" key="13">
    <source>
        <dbReference type="EMBL" id="SCW23908.1"/>
    </source>
</evidence>
<feature type="transmembrane region" description="Helical" evidence="10">
    <location>
        <begin position="147"/>
        <end position="171"/>
    </location>
</feature>
<feature type="transmembrane region" description="Helical" evidence="10">
    <location>
        <begin position="72"/>
        <end position="92"/>
    </location>
</feature>
<feature type="transmembrane region" description="Helical" evidence="10">
    <location>
        <begin position="30"/>
        <end position="60"/>
    </location>
</feature>
<feature type="transmembrane region" description="Helical" evidence="10">
    <location>
        <begin position="104"/>
        <end position="126"/>
    </location>
</feature>
<keyword evidence="7" id="KW-0201">Cytochrome c-type biogenesis</keyword>
<evidence type="ECO:0000256" key="1">
    <source>
        <dbReference type="ARBA" id="ARBA00004141"/>
    </source>
</evidence>
<feature type="transmembrane region" description="Helical" evidence="10">
    <location>
        <begin position="177"/>
        <end position="205"/>
    </location>
</feature>
<reference evidence="12" key="1">
    <citation type="submission" date="2016-08" db="EMBL/GenBank/DDBJ databases">
        <authorList>
            <person name="Seilhamer J.J."/>
        </authorList>
    </citation>
    <scope>NUCLEOTIDE SEQUENCE</scope>
    <source>
        <strain evidence="12">J.0165</strain>
    </source>
</reference>
<accession>A0A1G4NQW6</accession>
<keyword evidence="5 12" id="KW-0934">Plastid</keyword>
<dbReference type="InterPro" id="IPR003834">
    <property type="entry name" value="Cyt_c_assmbl_TM_dom"/>
</dbReference>
<evidence type="ECO:0000313" key="12">
    <source>
        <dbReference type="EMBL" id="SCW21048.1"/>
    </source>
</evidence>
<comment type="similarity">
    <text evidence="3">Belongs to the DsbD family.</text>
</comment>
<evidence type="ECO:0000256" key="8">
    <source>
        <dbReference type="ARBA" id="ARBA00022989"/>
    </source>
</evidence>
<name>A0A1G4NQW6_9FLOR</name>
<evidence type="ECO:0000256" key="7">
    <source>
        <dbReference type="ARBA" id="ARBA00022748"/>
    </source>
</evidence>